<feature type="domain" description="Type I restriction enzyme R protein C-terminal" evidence="1">
    <location>
        <begin position="4"/>
        <end position="88"/>
    </location>
</feature>
<dbReference type="Proteomes" id="UP000486602">
    <property type="component" value="Unassembled WGS sequence"/>
</dbReference>
<evidence type="ECO:0000259" key="1">
    <source>
        <dbReference type="Pfam" id="PF12008"/>
    </source>
</evidence>
<evidence type="ECO:0000313" key="2">
    <source>
        <dbReference type="EMBL" id="NEN24739.1"/>
    </source>
</evidence>
<organism evidence="2 3">
    <name type="scientific">Cryomorpha ignava</name>
    <dbReference type="NCBI Taxonomy" id="101383"/>
    <lineage>
        <taxon>Bacteria</taxon>
        <taxon>Pseudomonadati</taxon>
        <taxon>Bacteroidota</taxon>
        <taxon>Flavobacteriia</taxon>
        <taxon>Flavobacteriales</taxon>
        <taxon>Cryomorphaceae</taxon>
        <taxon>Cryomorpha</taxon>
    </lineage>
</organism>
<proteinExistence type="predicted"/>
<dbReference type="Pfam" id="PF12008">
    <property type="entry name" value="EcoR124_C"/>
    <property type="match status" value="1"/>
</dbReference>
<sequence>MFNLLGTETSLRSIRELIEKFILENLPVFEDADEVEPAFDQYWSEEQQKAFKKLVTEENLSPERTEKLIEDYLFAEREPMRDQVLELIEGGHPSARGTIVILADGFNHPTKCRNKIQSARGTTVIACFNIACIENQFVY</sequence>
<dbReference type="EMBL" id="JAAGVY010000032">
    <property type="protein sequence ID" value="NEN24739.1"/>
    <property type="molecule type" value="Genomic_DNA"/>
</dbReference>
<comment type="caution">
    <text evidence="2">The sequence shown here is derived from an EMBL/GenBank/DDBJ whole genome shotgun (WGS) entry which is preliminary data.</text>
</comment>
<name>A0A7K3WSS0_9FLAO</name>
<accession>A0A7K3WSS0</accession>
<dbReference type="AlphaFoldDB" id="A0A7K3WSS0"/>
<dbReference type="InterPro" id="IPR022625">
    <property type="entry name" value="TypeI_RM_Rsu_C"/>
</dbReference>
<evidence type="ECO:0000313" key="3">
    <source>
        <dbReference type="Proteomes" id="UP000486602"/>
    </source>
</evidence>
<dbReference type="RefSeq" id="WP_163286168.1">
    <property type="nucleotide sequence ID" value="NZ_JAAGVY010000032.1"/>
</dbReference>
<reference evidence="2 3" key="1">
    <citation type="submission" date="2020-02" db="EMBL/GenBank/DDBJ databases">
        <title>Out from the shadows clarifying the taxonomy of the family Cryomorphaceae and related taxa by utilizing the GTDB taxonomic framework.</title>
        <authorList>
            <person name="Bowman J.P."/>
        </authorList>
    </citation>
    <scope>NUCLEOTIDE SEQUENCE [LARGE SCALE GENOMIC DNA]</scope>
    <source>
        <strain evidence="2 3">QSSC 1-22</strain>
    </source>
</reference>
<protein>
    <recommendedName>
        <fullName evidence="1">Type I restriction enzyme R protein C-terminal domain-containing protein</fullName>
    </recommendedName>
</protein>
<gene>
    <name evidence="2" type="ORF">G3O08_14635</name>
</gene>
<keyword evidence="3" id="KW-1185">Reference proteome</keyword>